<feature type="transmembrane region" description="Helical" evidence="10">
    <location>
        <begin position="140"/>
        <end position="158"/>
    </location>
</feature>
<dbReference type="SUPFAM" id="SSF144091">
    <property type="entry name" value="Rhomboid-like"/>
    <property type="match status" value="1"/>
</dbReference>
<evidence type="ECO:0000256" key="1">
    <source>
        <dbReference type="ARBA" id="ARBA00004141"/>
    </source>
</evidence>
<accession>A0A6V7PCK5</accession>
<dbReference type="InterPro" id="IPR050925">
    <property type="entry name" value="Rhomboid_protease_S54"/>
</dbReference>
<keyword evidence="7 10" id="KW-1133">Transmembrane helix</keyword>
<comment type="similarity">
    <text evidence="2">Belongs to the peptidase S54 family.</text>
</comment>
<evidence type="ECO:0000256" key="10">
    <source>
        <dbReference type="SAM" id="Phobius"/>
    </source>
</evidence>
<feature type="transmembrane region" description="Helical" evidence="10">
    <location>
        <begin position="178"/>
        <end position="197"/>
    </location>
</feature>
<dbReference type="InterPro" id="IPR022764">
    <property type="entry name" value="Peptidase_S54_rhomboid_dom"/>
</dbReference>
<feature type="transmembrane region" description="Helical" evidence="10">
    <location>
        <begin position="294"/>
        <end position="313"/>
    </location>
</feature>
<dbReference type="PANTHER" id="PTHR43731:SF14">
    <property type="entry name" value="PRESENILIN-ASSOCIATED RHOMBOID-LIKE PROTEIN, MITOCHONDRIAL"/>
    <property type="match status" value="1"/>
</dbReference>
<evidence type="ECO:0000256" key="6">
    <source>
        <dbReference type="ARBA" id="ARBA00022946"/>
    </source>
</evidence>
<keyword evidence="6" id="KW-0809">Transit peptide</keyword>
<dbReference type="InterPro" id="IPR035952">
    <property type="entry name" value="Rhomboid-like_sf"/>
</dbReference>
<evidence type="ECO:0000256" key="3">
    <source>
        <dbReference type="ARBA" id="ARBA00022670"/>
    </source>
</evidence>
<dbReference type="Gene3D" id="1.20.1540.10">
    <property type="entry name" value="Rhomboid-like"/>
    <property type="match status" value="1"/>
</dbReference>
<evidence type="ECO:0000256" key="8">
    <source>
        <dbReference type="ARBA" id="ARBA00023136"/>
    </source>
</evidence>
<gene>
    <name evidence="12" type="ORF">CB5_LOCUS11487</name>
</gene>
<evidence type="ECO:0000256" key="9">
    <source>
        <dbReference type="SAM" id="MobiDB-lite"/>
    </source>
</evidence>
<dbReference type="GO" id="GO:0016020">
    <property type="term" value="C:membrane"/>
    <property type="evidence" value="ECO:0007669"/>
    <property type="project" value="UniProtKB-SubCell"/>
</dbReference>
<proteinExistence type="inferred from homology"/>
<keyword evidence="5" id="KW-0378">Hydrolase</keyword>
<feature type="transmembrane region" description="Helical" evidence="10">
    <location>
        <begin position="256"/>
        <end position="274"/>
    </location>
</feature>
<protein>
    <recommendedName>
        <fullName evidence="11">Peptidase S54 rhomboid domain-containing protein</fullName>
    </recommendedName>
</protein>
<name>A0A6V7PCK5_ANACO</name>
<reference evidence="12" key="1">
    <citation type="submission" date="2020-07" db="EMBL/GenBank/DDBJ databases">
        <authorList>
            <person name="Lin J."/>
        </authorList>
    </citation>
    <scope>NUCLEOTIDE SEQUENCE</scope>
</reference>
<dbReference type="AlphaFoldDB" id="A0A6V7PCK5"/>
<feature type="domain" description="Peptidase S54 rhomboid" evidence="11">
    <location>
        <begin position="216"/>
        <end position="362"/>
    </location>
</feature>
<evidence type="ECO:0000256" key="7">
    <source>
        <dbReference type="ARBA" id="ARBA00022989"/>
    </source>
</evidence>
<dbReference type="FunFam" id="1.20.1540.10:FF:000018">
    <property type="entry name" value="RHOMBOID-like protein 12, mitochondrial"/>
    <property type="match status" value="1"/>
</dbReference>
<evidence type="ECO:0000313" key="12">
    <source>
        <dbReference type="EMBL" id="CAD1828276.1"/>
    </source>
</evidence>
<dbReference type="GO" id="GO:0004252">
    <property type="term" value="F:serine-type endopeptidase activity"/>
    <property type="evidence" value="ECO:0007669"/>
    <property type="project" value="InterPro"/>
</dbReference>
<dbReference type="EMBL" id="LR862147">
    <property type="protein sequence ID" value="CAD1828276.1"/>
    <property type="molecule type" value="Genomic_DNA"/>
</dbReference>
<evidence type="ECO:0000259" key="11">
    <source>
        <dbReference type="Pfam" id="PF01694"/>
    </source>
</evidence>
<keyword evidence="3" id="KW-0645">Protease</keyword>
<comment type="subcellular location">
    <subcellularLocation>
        <location evidence="1">Membrane</location>
        <topology evidence="1">Multi-pass membrane protein</topology>
    </subcellularLocation>
</comment>
<dbReference type="PANTHER" id="PTHR43731">
    <property type="entry name" value="RHOMBOID PROTEASE"/>
    <property type="match status" value="1"/>
</dbReference>
<dbReference type="GO" id="GO:0006508">
    <property type="term" value="P:proteolysis"/>
    <property type="evidence" value="ECO:0007669"/>
    <property type="project" value="UniProtKB-KW"/>
</dbReference>
<feature type="transmembrane region" description="Helical" evidence="10">
    <location>
        <begin position="320"/>
        <end position="339"/>
    </location>
</feature>
<keyword evidence="8 10" id="KW-0472">Membrane</keyword>
<evidence type="ECO:0000256" key="5">
    <source>
        <dbReference type="ARBA" id="ARBA00022801"/>
    </source>
</evidence>
<organism evidence="12">
    <name type="scientific">Ananas comosus var. bracteatus</name>
    <name type="common">red pineapple</name>
    <dbReference type="NCBI Taxonomy" id="296719"/>
    <lineage>
        <taxon>Eukaryota</taxon>
        <taxon>Viridiplantae</taxon>
        <taxon>Streptophyta</taxon>
        <taxon>Embryophyta</taxon>
        <taxon>Tracheophyta</taxon>
        <taxon>Spermatophyta</taxon>
        <taxon>Magnoliopsida</taxon>
        <taxon>Liliopsida</taxon>
        <taxon>Poales</taxon>
        <taxon>Bromeliaceae</taxon>
        <taxon>Bromelioideae</taxon>
        <taxon>Ananas</taxon>
    </lineage>
</organism>
<evidence type="ECO:0000256" key="2">
    <source>
        <dbReference type="ARBA" id="ARBA00009045"/>
    </source>
</evidence>
<feature type="compositionally biased region" description="Low complexity" evidence="9">
    <location>
        <begin position="109"/>
        <end position="123"/>
    </location>
</feature>
<dbReference type="Pfam" id="PF01694">
    <property type="entry name" value="Rhomboid"/>
    <property type="match status" value="1"/>
</dbReference>
<evidence type="ECO:0000256" key="4">
    <source>
        <dbReference type="ARBA" id="ARBA00022692"/>
    </source>
</evidence>
<feature type="region of interest" description="Disordered" evidence="9">
    <location>
        <begin position="86"/>
        <end position="132"/>
    </location>
</feature>
<keyword evidence="4 10" id="KW-0812">Transmembrane</keyword>
<sequence>MRKLLHSNLSRCLNQTLGAAAAAAPKSTAETLALFASSAAPTRHHHHLLLRRFHSWRPPSHHRGRLLPPTGTLGFLSGTILYNRAAAAPRRRRRRLGAPCGATRRGKRSAPSSSPCSGGAARATSSLRSGDRGDLSLSPFLRCVYSTFTGMLWCPILDRIIYNMRAMLRTYWIQSPDGVVQFLIGTNIAVFFLWRIADPLFMRKHFMISLDNFRSGRLHTLLTSAFSHSDLDHLVTNMIGLYFFGLNIANRFGPQFLLKLYLAGALTGSVFFLVHKAFLVPPKASYRGWDDSRVPALGASAAVNAIILLEVFLFPTRLVYLYFVVPVPAMLVGALLIGSDLWRIKTGQGHVSGSAHLGGLLLLLLHGLELKRLVLISNRSSKTPFLFFFFFF</sequence>